<feature type="region of interest" description="Disordered" evidence="1">
    <location>
        <begin position="263"/>
        <end position="282"/>
    </location>
</feature>
<protein>
    <recommendedName>
        <fullName evidence="2">Retrotransposon gag domain-containing protein</fullName>
    </recommendedName>
</protein>
<dbReference type="AlphaFoldDB" id="A5AMR3"/>
<sequence length="282" mass="32238">MLFMPFNPDIINYKRPRGFMVLKLSTYDETSDPFDHIMHYRQLMTLDIGNDVLLCKVFLASLQGQALSWFHYLLTNSVNNFWDLSEAFMGQYLCSARHNQNIKNKYSMLEDDVRTATQQILVTNQLAKNDSTRNFKTVGQRRTWPHHGAMQKSSLPSGKAGQSWTLEVYQDTLILTLGINDFNVRKILVDLDSSVDLLQMVAFNRRPVLVQCHHGACMATWLHGMKAISSTYHQVVSYLTEEGQINLYGSQLARRRCSQVAREIGSNNDNEPPMEPVGAVEQ</sequence>
<feature type="domain" description="Retrotransposon gag" evidence="2">
    <location>
        <begin position="57"/>
        <end position="101"/>
    </location>
</feature>
<dbReference type="PANTHER" id="PTHR33223">
    <property type="entry name" value="CCHC-TYPE DOMAIN-CONTAINING PROTEIN"/>
    <property type="match status" value="1"/>
</dbReference>
<accession>A5AMR3</accession>
<dbReference type="Pfam" id="PF03732">
    <property type="entry name" value="Retrotrans_gag"/>
    <property type="match status" value="1"/>
</dbReference>
<name>A5AMR3_VITVI</name>
<organism evidence="3">
    <name type="scientific">Vitis vinifera</name>
    <name type="common">Grape</name>
    <dbReference type="NCBI Taxonomy" id="29760"/>
    <lineage>
        <taxon>Eukaryota</taxon>
        <taxon>Viridiplantae</taxon>
        <taxon>Streptophyta</taxon>
        <taxon>Embryophyta</taxon>
        <taxon>Tracheophyta</taxon>
        <taxon>Spermatophyta</taxon>
        <taxon>Magnoliopsida</taxon>
        <taxon>eudicotyledons</taxon>
        <taxon>Gunneridae</taxon>
        <taxon>Pentapetalae</taxon>
        <taxon>rosids</taxon>
        <taxon>Vitales</taxon>
        <taxon>Vitaceae</taxon>
        <taxon>Viteae</taxon>
        <taxon>Vitis</taxon>
    </lineage>
</organism>
<reference evidence="3" key="1">
    <citation type="journal article" date="2007" name="PLoS ONE">
        <title>The first genome sequence of an elite grapevine cultivar (Pinot noir Vitis vinifera L.): coping with a highly heterozygous genome.</title>
        <authorList>
            <person name="Velasco R."/>
            <person name="Zharkikh A."/>
            <person name="Troggio M."/>
            <person name="Cartwright D.A."/>
            <person name="Cestaro A."/>
            <person name="Pruss D."/>
            <person name="Pindo M."/>
            <person name="FitzGerald L.M."/>
            <person name="Vezzulli S."/>
            <person name="Reid J."/>
            <person name="Malacarne G."/>
            <person name="Iliev D."/>
            <person name="Coppola G."/>
            <person name="Wardell B."/>
            <person name="Micheletti D."/>
            <person name="Macalma T."/>
            <person name="Facci M."/>
            <person name="Mitchell J.T."/>
            <person name="Perazzolli M."/>
            <person name="Eldredge G."/>
            <person name="Gatto P."/>
            <person name="Oyzerski R."/>
            <person name="Moretto M."/>
            <person name="Gutin N."/>
            <person name="Stefanini M."/>
            <person name="Chen Y."/>
            <person name="Segala C."/>
            <person name="Davenport C."/>
            <person name="Dematte L."/>
            <person name="Mraz A."/>
            <person name="Battilana J."/>
            <person name="Stormo K."/>
            <person name="Costa F."/>
            <person name="Tao Q."/>
            <person name="Si-Ammour A."/>
            <person name="Harkins T."/>
            <person name="Lackey A."/>
            <person name="Perbost C."/>
            <person name="Taillon B."/>
            <person name="Stella A."/>
            <person name="Solovyev V."/>
            <person name="Fawcett J.A."/>
            <person name="Sterck L."/>
            <person name="Vandepoele K."/>
            <person name="Grando S.M."/>
            <person name="Toppo S."/>
            <person name="Moser C."/>
            <person name="Lanchbury J."/>
            <person name="Bogden R."/>
            <person name="Skolnick M."/>
            <person name="Sgaramella V."/>
            <person name="Bhatnagar S.K."/>
            <person name="Fontana P."/>
            <person name="Gutin A."/>
            <person name="Van de Peer Y."/>
            <person name="Salamini F."/>
            <person name="Viola R."/>
        </authorList>
    </citation>
    <scope>NUCLEOTIDE SEQUENCE</scope>
</reference>
<proteinExistence type="predicted"/>
<dbReference type="InterPro" id="IPR005162">
    <property type="entry name" value="Retrotrans_gag_dom"/>
</dbReference>
<dbReference type="PANTHER" id="PTHR33223:SF10">
    <property type="entry name" value="AMINOTRANSFERASE-LIKE PLANT MOBILE DOMAIN-CONTAINING PROTEIN"/>
    <property type="match status" value="1"/>
</dbReference>
<evidence type="ECO:0000259" key="2">
    <source>
        <dbReference type="Pfam" id="PF03732"/>
    </source>
</evidence>
<gene>
    <name evidence="3" type="ORF">VITISV_037855</name>
</gene>
<dbReference type="EMBL" id="AM430320">
    <property type="protein sequence ID" value="CAN73571.1"/>
    <property type="molecule type" value="Genomic_DNA"/>
</dbReference>
<evidence type="ECO:0000313" key="3">
    <source>
        <dbReference type="EMBL" id="CAN73571.1"/>
    </source>
</evidence>
<evidence type="ECO:0000256" key="1">
    <source>
        <dbReference type="SAM" id="MobiDB-lite"/>
    </source>
</evidence>